<evidence type="ECO:0000313" key="2">
    <source>
        <dbReference type="Proteomes" id="UP001497512"/>
    </source>
</evidence>
<dbReference type="EMBL" id="OZ019905">
    <property type="protein sequence ID" value="CAK9201664.1"/>
    <property type="molecule type" value="Genomic_DNA"/>
</dbReference>
<accession>A0ABP0TPC9</accession>
<organism evidence="1 2">
    <name type="scientific">Sphagnum troendelagicum</name>
    <dbReference type="NCBI Taxonomy" id="128251"/>
    <lineage>
        <taxon>Eukaryota</taxon>
        <taxon>Viridiplantae</taxon>
        <taxon>Streptophyta</taxon>
        <taxon>Embryophyta</taxon>
        <taxon>Bryophyta</taxon>
        <taxon>Sphagnophytina</taxon>
        <taxon>Sphagnopsida</taxon>
        <taxon>Sphagnales</taxon>
        <taxon>Sphagnaceae</taxon>
        <taxon>Sphagnum</taxon>
    </lineage>
</organism>
<reference evidence="1" key="1">
    <citation type="submission" date="2024-02" db="EMBL/GenBank/DDBJ databases">
        <authorList>
            <consortium name="ELIXIR-Norway"/>
            <consortium name="Elixir Norway"/>
        </authorList>
    </citation>
    <scope>NUCLEOTIDE SEQUENCE</scope>
</reference>
<name>A0ABP0TPC9_9BRYO</name>
<proteinExistence type="predicted"/>
<keyword evidence="2" id="KW-1185">Reference proteome</keyword>
<gene>
    <name evidence="1" type="ORF">CSSPTR1EN2_LOCUS6020</name>
</gene>
<protein>
    <submittedName>
        <fullName evidence="1">Uncharacterized protein</fullName>
    </submittedName>
</protein>
<dbReference type="Proteomes" id="UP001497512">
    <property type="component" value="Chromosome 13"/>
</dbReference>
<evidence type="ECO:0000313" key="1">
    <source>
        <dbReference type="EMBL" id="CAK9201664.1"/>
    </source>
</evidence>
<sequence>MPPSKLAAASAVAADETLSLSLRGRLAIAPPIRESCEMKEEKDPSLAFVKRDVPRRLSPPPLLLLLLSPASPHTCHMGAWTALAQDMQQELCLFLTEVDGFWKRFSDAVGTIQTVEE</sequence>